<reference evidence="2 3" key="1">
    <citation type="submission" date="2017-02" db="EMBL/GenBank/DDBJ databases">
        <title>Natronthermophilus aegyptiacus gen. nov.,sp. nov., an aerobic, extremely halophilic alkalithermophilic archaeon isolated from the athalassohaline Wadi An Natrun, Egypt.</title>
        <authorList>
            <person name="Zhao B."/>
        </authorList>
    </citation>
    <scope>NUCLEOTIDE SEQUENCE [LARGE SCALE GENOMIC DNA]</scope>
    <source>
        <strain evidence="2 3">CGMCC 1.3597</strain>
    </source>
</reference>
<sequence>MAGLIETIKFAGVLIFAIPAALAGLEFLLVRGQTLVGVGLLGLAVGLLVLQRYLTTPGDLPGIAAKRAVGSMTDDETPDDDRP</sequence>
<keyword evidence="1" id="KW-0472">Membrane</keyword>
<dbReference type="Proteomes" id="UP000196084">
    <property type="component" value="Unassembled WGS sequence"/>
</dbReference>
<evidence type="ECO:0000256" key="1">
    <source>
        <dbReference type="SAM" id="Phobius"/>
    </source>
</evidence>
<comment type="caution">
    <text evidence="2">The sequence shown here is derived from an EMBL/GenBank/DDBJ whole genome shotgun (WGS) entry which is preliminary data.</text>
</comment>
<feature type="transmembrane region" description="Helical" evidence="1">
    <location>
        <begin position="33"/>
        <end position="50"/>
    </location>
</feature>
<organism evidence="2 3">
    <name type="scientific">Natronolimnobius baerhuensis</name>
    <dbReference type="NCBI Taxonomy" id="253108"/>
    <lineage>
        <taxon>Archaea</taxon>
        <taxon>Methanobacteriati</taxon>
        <taxon>Methanobacteriota</taxon>
        <taxon>Stenosarchaea group</taxon>
        <taxon>Halobacteria</taxon>
        <taxon>Halobacteriales</taxon>
        <taxon>Natrialbaceae</taxon>
        <taxon>Natronolimnobius</taxon>
    </lineage>
</organism>
<gene>
    <name evidence="2" type="ORF">B2G88_00055</name>
</gene>
<dbReference type="OrthoDB" id="157531at2157"/>
<accession>A0A202EAI7</accession>
<protein>
    <submittedName>
        <fullName evidence="2">Uncharacterized protein</fullName>
    </submittedName>
</protein>
<keyword evidence="1" id="KW-0812">Transmembrane</keyword>
<evidence type="ECO:0000313" key="3">
    <source>
        <dbReference type="Proteomes" id="UP000196084"/>
    </source>
</evidence>
<name>A0A202EAI7_9EURY</name>
<keyword evidence="3" id="KW-1185">Reference proteome</keyword>
<dbReference type="Pfam" id="PF24377">
    <property type="entry name" value="DUF7533"/>
    <property type="match status" value="1"/>
</dbReference>
<proteinExistence type="predicted"/>
<dbReference type="EMBL" id="MWPH01000001">
    <property type="protein sequence ID" value="OVE85262.1"/>
    <property type="molecule type" value="Genomic_DNA"/>
</dbReference>
<evidence type="ECO:0000313" key="2">
    <source>
        <dbReference type="EMBL" id="OVE85262.1"/>
    </source>
</evidence>
<keyword evidence="1" id="KW-1133">Transmembrane helix</keyword>
<dbReference type="AlphaFoldDB" id="A0A202EAI7"/>
<dbReference type="InterPro" id="IPR055955">
    <property type="entry name" value="DUF7533"/>
</dbReference>
<dbReference type="RefSeq" id="WP_054862270.1">
    <property type="nucleotide sequence ID" value="NZ_MWPH01000001.1"/>
</dbReference>